<keyword evidence="12" id="KW-1185">Reference proteome</keyword>
<keyword evidence="4" id="KW-0833">Ubl conjugation pathway</keyword>
<organism evidence="11 12">
    <name type="scientific">Fusarium torulosum</name>
    <dbReference type="NCBI Taxonomy" id="33205"/>
    <lineage>
        <taxon>Eukaryota</taxon>
        <taxon>Fungi</taxon>
        <taxon>Dikarya</taxon>
        <taxon>Ascomycota</taxon>
        <taxon>Pezizomycotina</taxon>
        <taxon>Sordariomycetes</taxon>
        <taxon>Hypocreomycetidae</taxon>
        <taxon>Hypocreales</taxon>
        <taxon>Nectriaceae</taxon>
        <taxon>Fusarium</taxon>
    </lineage>
</organism>
<name>A0AAE8MFC5_9HYPO</name>
<reference evidence="11" key="1">
    <citation type="submission" date="2018-03" db="EMBL/GenBank/DDBJ databases">
        <authorList>
            <person name="Guldener U."/>
        </authorList>
    </citation>
    <scope>NUCLEOTIDE SEQUENCE</scope>
</reference>
<keyword evidence="5" id="KW-0378">Hydrolase</keyword>
<sequence length="3215" mass="364590">MPAVRPVSRPYSSQNGAPAASSSRSTPTARGEHEPLSLNDALYNHLVLPPQLPHRQDSNLNEIENAITDRLLASVKHLRDLPNNDLSYIWNSVERGLLATKSIHSGGYVDRTSLVRELNDVFGESDFLVVYVRSQNCALYIRRSQDPVLGASVVFEAFETSARNEDVLATDNALQWDFPGCAVAVPLESLPDFSAHALKAGTSMPEYRNTPEPALVSSMLMAILQQNGRRLAPTLLQKMVRDDVCWKNAEKPWKRLPYWLVLRVAISRYLSQRLGGEIGRVEYKFLLAHLFSEFLTHVQRSGIRIDRLHFLKKKICRRLVKLDVDNDRSQDSQLTDRIEYLFLGLSPGIQNSVSRAALFIEASWKQQKLAMTKSIPPLPKQAAFRDMRLDLKVSGQTLRKTWQSYSRPVKFNLGQQNSVSVAEAAKQHLMSFALEHLKLIKKEMTHNAFCDEISCSPRSVIEKASSLINNYLVQASEAYQNIPELNSTLILNVMDLWVSMDKAACNLYPILREFHPIFRPEMLDVLLLSTVTEMRRLQKIQVYLQDRIAACEGPVSIFDDPVRGSFGHRLYDSSEMSDEMKDLHETIGTWATNLRNVKEKEWKTKTQEYTRLSKSIDESTCVYLVDDNNPLAPGYHDPDCRRCYLKRQLARIRIQAYEHPLPSDPFVAKSVIFELVCPQTLATYRDVTWTIMARLALQGEEGIDPKCWVRDYQQLHQFSNDSSMSCSLASVTKPFLTTHYSSLWFPVEWDNGKHGVCRPNGLKLAYCDGQSKRWPSRRGHLSFFHHVKLQIPGTSPFSQILQDTTFFKNLYGPSSYEIMATASRCPQGINVHEYLAFQTVASGKSRRWLSILTELASANLNFSNEATMLLLSHLALQCGPLDSSGSGFRLIHEVFRDSGFCKSLLQQLSYRLDSLFANWRETYLMETVITLTLRMLDFSWAAGLQDISEEAMSLLLRARDACVRWFKLLRTESYKVNDAEAAQRFQQYSLWAALLCKRTFTPLTYGPLDLDDCALETYIQSSIMLNDNLVVKLEALPQLLQHAIIRDIRLSYRLAKLISESVLRNPEVFRLSLREMWPEEEGCPRAFYQIQLEPEALHWISCRSKAAEDANEQTVFYNCVQGVLLVDGRPIGKLPEDPKQSLVLNELFGNQSLLTYPSDRRGMQYVLCSDLPGPLLDNCFHWLNLRNGEVLITERGRPWPDDNFKWYTLSLKDSTCARPRVYKDIPTKDYVINTSSPLFNRVTRILDSFEDRDKILVYQPGGNRNLTVELKRLNILFYTNKNRLLESPQLQCQIDINQDAGTWYGLRSKLVCTSLTNPMHRFILVPLGTLSAQSEGCHVAVRIQPNGKYGRFNINTTLGRIDCAPEPTLVFMKALLHAFTSFLLPDPLTGRTGTEEAIQWLQAGISQPWSPLTPPSIQVLQRIAQLTPRRVYYPADLKVMRTDYWIESLPLRLQSSEFRPIVDQILKESATLASFAIKDQIVVEQHQLASPGESHLHARVMFRQKAVERYLGDASSRAQPVNQKYISRDRPSVANLMHRNVLEVAQLIHKWPQNFKTTNCLAQFLSQGSTVGGFLVPFEATSLNQKLKVNVLQCWGSLIRFARETADRYKLMYLFGPMSFHLDANMPLLRTLIASAVLGELKELDLPQWDEFDHFQPNQAPQLDYLLQLLKPHRVAPPDGDAMGLGQYSSGKFLRKLQIERAKHESKVEEDCKFLANHLLSQWPCLEPNVGGLSRSLLVDIGPALEVIRPEWKRLFMNRDLAEHLNDFQAILDRRTLEDRYEPPAVPTSEEVFSVRIRGGEIVDLRQLLAKPYSTLKIAVAKQRTPVNGSTDRPFLSANDFPQGLANFTNSHWTGITKHDSALLPTSRDVTESVMKLRSIAQRLEESKSAVRERYAKDFQKSLAAFQRLDNSQNLKGPMKMRDSAVKLSSEVVENDFVAIRSALDTPNPTMCSQRRILWLKAGDLWPIVTKATLLSSLGSVASTSQGSGFGSGMRKAIVGMGVDITKYQREVRLHDLALKKASGRYHEEESNKGHSNWSPEDFADWLLLEIESNMMIRPVQIDVALATISPVSGSNSVLQMNMGQGKTSCIIPMAAAALANKKQLVRVIVPKALLQQTAQLLQARLGGILGRGIRHVPFSRRTPTTEKNIRAYHSIHREMLKSAGIMICQPEHHMSFMLSGRQRLLDEQPAQAGPMVKVQEWLTRISRDILDESDYTLAVRTQLIYPSGSQTTVDGHPHRWLVAEAVLRLVDSHLYDLSHVFPHSISVIRRKGGGFPFLFFLRQDVEDELVSRLTADICHGAGGILPMTEQAMATKDRVAVKDFISSARPLSSSISHIRTFSPDKPSLRQTIYLLRGLLVNRILMMTLKKRWNVEYGLHPQRDPIAVPFHAKGVPSDQSEWGHPDVAILFTCLAFYYDGVNLSQLRQSLEHILKSDDPSTEYDSWTKSAENFPSSLKAWNSINVDDEMQLGEIWKVVRYNEVVIDYFLNNFVFPRHAKQFEVKLQSNGWDIPLSSLSNVSDDQSSSEKPLSTGFSGTNDNRTMLPLNIEQHDLPSLHHTSAEVLTYLLHPRNRRCILPQDVQISAYLGRSSEMDLLKCLKAKSIHVLIDAGAQILEMDNITLVENWLRVDNYAVAGLYFDEGNKPWILTREGRRTPLLASPFADDLTKCLIYLDEAHTRGTDLRLPPDAKGALTLRLGQTKDHTVQAAMRLRQLGTTQVISFFIPPEVHQSIADLQNKTMHEFIDSSDVIQWLLDNTCDQIEQLQPLYYSQGIDYCRRMQAALNYPKFLTDRSQRKSYVQAIKQDEQQSLQNLYEPKTKGRASRMQTSSNEVLKGFIQDLNARKKTFQDTGKAVHASALQEVEQEREVAFEVESVRQVKKPQHYAAYSFPGLNPSLEAFIRTGRLPADTNYFIHVFHSLARTGIGRKFKVNSKATNSKLLETVEFGRTIKPKGDLSTDNFLRPVNWILWSSVAEIAIVIMPEEAEALIPIMRDPNSNVPTNLLVYSAPITRKMLQFNDLTFHCIPPLPSGWKAPCWLQIELGIYAGRLYFEWSEYEDMCALMGIQEGAVEDDQIIPGEIKDDPMDDEPVAKVKPELHKQLQDECKLAQNPLTFLQEWLAVRRRGQDFAHSPMGFVSQGKRLQGDHIFFKQAEQAVGSNDLAPLPLTAASTEKNDRDDGYYGVDDMGANEAGDSDSSGDDIEYDESEYADSASSSN</sequence>
<dbReference type="InterPro" id="IPR046541">
    <property type="entry name" value="DUF6606"/>
</dbReference>
<dbReference type="GO" id="GO:0006508">
    <property type="term" value="P:proteolysis"/>
    <property type="evidence" value="ECO:0007669"/>
    <property type="project" value="UniProtKB-KW"/>
</dbReference>
<dbReference type="Pfam" id="PF20255">
    <property type="entry name" value="DUF6606"/>
    <property type="match status" value="1"/>
</dbReference>
<dbReference type="InterPro" id="IPR051346">
    <property type="entry name" value="OTU_Deubiquitinase"/>
</dbReference>
<dbReference type="PANTHER" id="PTHR13367">
    <property type="entry name" value="UBIQUITIN THIOESTERASE"/>
    <property type="match status" value="1"/>
</dbReference>
<protein>
    <recommendedName>
        <fullName evidence="2">ubiquitinyl hydrolase 1</fullName>
        <ecNumber evidence="2">3.4.19.12</ecNumber>
    </recommendedName>
</protein>
<accession>A0AAE8MFC5</accession>
<evidence type="ECO:0000259" key="10">
    <source>
        <dbReference type="Pfam" id="PF20255"/>
    </source>
</evidence>
<dbReference type="InterPro" id="IPR022105">
    <property type="entry name" value="DUF3645"/>
</dbReference>
<evidence type="ECO:0000256" key="7">
    <source>
        <dbReference type="SAM" id="MobiDB-lite"/>
    </source>
</evidence>
<feature type="compositionally biased region" description="Polar residues" evidence="7">
    <location>
        <begin position="2527"/>
        <end position="2536"/>
    </location>
</feature>
<feature type="region of interest" description="Disordered" evidence="7">
    <location>
        <begin position="1"/>
        <end position="34"/>
    </location>
</feature>
<feature type="compositionally biased region" description="Acidic residues" evidence="7">
    <location>
        <begin position="3191"/>
        <end position="3207"/>
    </location>
</feature>
<evidence type="ECO:0000256" key="3">
    <source>
        <dbReference type="ARBA" id="ARBA00022670"/>
    </source>
</evidence>
<comment type="caution">
    <text evidence="11">The sequence shown here is derived from an EMBL/GenBank/DDBJ whole genome shotgun (WGS) entry which is preliminary data.</text>
</comment>
<evidence type="ECO:0000256" key="6">
    <source>
        <dbReference type="ARBA" id="ARBA00022807"/>
    </source>
</evidence>
<dbReference type="Pfam" id="PF12340">
    <property type="entry name" value="DUF3638"/>
    <property type="match status" value="1"/>
</dbReference>
<comment type="catalytic activity">
    <reaction evidence="1">
        <text>Thiol-dependent hydrolysis of ester, thioester, amide, peptide and isopeptide bonds formed by the C-terminal Gly of ubiquitin (a 76-residue protein attached to proteins as an intracellular targeting signal).</text>
        <dbReference type="EC" id="3.4.19.12"/>
    </reaction>
</comment>
<dbReference type="SUPFAM" id="SSF52540">
    <property type="entry name" value="P-loop containing nucleoside triphosphate hydrolases"/>
    <property type="match status" value="1"/>
</dbReference>
<evidence type="ECO:0000256" key="4">
    <source>
        <dbReference type="ARBA" id="ARBA00022786"/>
    </source>
</evidence>
<evidence type="ECO:0000259" key="8">
    <source>
        <dbReference type="Pfam" id="PF12340"/>
    </source>
</evidence>
<feature type="compositionally biased region" description="Low complexity" evidence="7">
    <location>
        <begin position="17"/>
        <end position="29"/>
    </location>
</feature>
<dbReference type="PANTHER" id="PTHR13367:SF32">
    <property type="entry name" value="DUF6606 DOMAIN-CONTAINING PROTEIN"/>
    <property type="match status" value="1"/>
</dbReference>
<proteinExistence type="predicted"/>
<feature type="region of interest" description="Disordered" evidence="7">
    <location>
        <begin position="2517"/>
        <end position="2536"/>
    </location>
</feature>
<dbReference type="InterPro" id="IPR022099">
    <property type="entry name" value="DUF3638"/>
</dbReference>
<dbReference type="EMBL" id="ONZP01000369">
    <property type="protein sequence ID" value="SPJ82557.1"/>
    <property type="molecule type" value="Genomic_DNA"/>
</dbReference>
<dbReference type="Proteomes" id="UP001187734">
    <property type="component" value="Unassembled WGS sequence"/>
</dbReference>
<evidence type="ECO:0000259" key="9">
    <source>
        <dbReference type="Pfam" id="PF12359"/>
    </source>
</evidence>
<evidence type="ECO:0000256" key="1">
    <source>
        <dbReference type="ARBA" id="ARBA00000707"/>
    </source>
</evidence>
<feature type="region of interest" description="Disordered" evidence="7">
    <location>
        <begin position="3169"/>
        <end position="3215"/>
    </location>
</feature>
<dbReference type="Gene3D" id="3.40.50.300">
    <property type="entry name" value="P-loop containing nucleotide triphosphate hydrolases"/>
    <property type="match status" value="1"/>
</dbReference>
<dbReference type="Pfam" id="PF12359">
    <property type="entry name" value="DUF3645"/>
    <property type="match status" value="1"/>
</dbReference>
<evidence type="ECO:0000313" key="11">
    <source>
        <dbReference type="EMBL" id="SPJ82557.1"/>
    </source>
</evidence>
<evidence type="ECO:0000256" key="2">
    <source>
        <dbReference type="ARBA" id="ARBA00012759"/>
    </source>
</evidence>
<evidence type="ECO:0000313" key="12">
    <source>
        <dbReference type="Proteomes" id="UP001187734"/>
    </source>
</evidence>
<feature type="domain" description="DUF3645" evidence="9">
    <location>
        <begin position="2379"/>
        <end position="2411"/>
    </location>
</feature>
<evidence type="ECO:0000256" key="5">
    <source>
        <dbReference type="ARBA" id="ARBA00022801"/>
    </source>
</evidence>
<keyword evidence="3" id="KW-0645">Protease</keyword>
<feature type="domain" description="DUF3638" evidence="8">
    <location>
        <begin position="2035"/>
        <end position="2258"/>
    </location>
</feature>
<dbReference type="EC" id="3.4.19.12" evidence="2"/>
<dbReference type="GO" id="GO:0004843">
    <property type="term" value="F:cysteine-type deubiquitinase activity"/>
    <property type="evidence" value="ECO:0007669"/>
    <property type="project" value="UniProtKB-EC"/>
</dbReference>
<keyword evidence="6" id="KW-0788">Thiol protease</keyword>
<dbReference type="InterPro" id="IPR027417">
    <property type="entry name" value="P-loop_NTPase"/>
</dbReference>
<gene>
    <name evidence="11" type="ORF">FTOL_09962</name>
</gene>
<feature type="domain" description="DUF6606" evidence="10">
    <location>
        <begin position="42"/>
        <end position="295"/>
    </location>
</feature>